<dbReference type="InterPro" id="IPR001304">
    <property type="entry name" value="C-type_lectin-like"/>
</dbReference>
<dbReference type="InterPro" id="IPR033989">
    <property type="entry name" value="CD209-like_CTLD"/>
</dbReference>
<proteinExistence type="predicted"/>
<dbReference type="GO" id="GO:0030246">
    <property type="term" value="F:carbohydrate binding"/>
    <property type="evidence" value="ECO:0007669"/>
    <property type="project" value="UniProtKB-KW"/>
</dbReference>
<dbReference type="PANTHER" id="PTHR22803">
    <property type="entry name" value="MANNOSE, PHOSPHOLIPASE, LECTIN RECEPTOR RELATED"/>
    <property type="match status" value="1"/>
</dbReference>
<sequence>MNTEDCTQFKTHYKTSRDPHQPNPVLQNTEDVSSATSKIRCHRQACVCLSVLCCLLLAGYTIFSVFFYQMTQEKDTRHAAILLNLSSVETDFADLKDNYTVVLSALLMLQKNYSDLLNKTSKVEVQECSCGLLGWQPFMSSCYFLSSDKMTWEESSTNCSRMGGHLVMIETQTEQEFLTKSSGSSYTAWIGLSDLAVEGDWHWINGLHPTQRFWFSHEPDDWKGEDRKGEDCAHLNPPTHPLNNWHDAPCTKKYHRICERKRC</sequence>
<dbReference type="InterPro" id="IPR050111">
    <property type="entry name" value="C-type_lectin/snaclec_domain"/>
</dbReference>
<feature type="transmembrane region" description="Helical" evidence="3">
    <location>
        <begin position="46"/>
        <end position="68"/>
    </location>
</feature>
<dbReference type="CDD" id="cd03590">
    <property type="entry name" value="CLECT_DC-SIGN_like"/>
    <property type="match status" value="1"/>
</dbReference>
<evidence type="ECO:0000313" key="5">
    <source>
        <dbReference type="EMBL" id="MBN3320396.1"/>
    </source>
</evidence>
<dbReference type="EMBL" id="JAAWVO010051410">
    <property type="protein sequence ID" value="MBN3320396.1"/>
    <property type="molecule type" value="Genomic_DNA"/>
</dbReference>
<gene>
    <name evidence="5" type="primary">Clec4e_2</name>
    <name evidence="5" type="ORF">GTO95_0018279</name>
</gene>
<keyword evidence="1" id="KW-0430">Lectin</keyword>
<evidence type="ECO:0000256" key="1">
    <source>
        <dbReference type="ARBA" id="ARBA00022734"/>
    </source>
</evidence>
<organism evidence="5 6">
    <name type="scientific">Atractosteus spatula</name>
    <name type="common">Alligator gar</name>
    <name type="synonym">Lepisosteus spatula</name>
    <dbReference type="NCBI Taxonomy" id="7917"/>
    <lineage>
        <taxon>Eukaryota</taxon>
        <taxon>Metazoa</taxon>
        <taxon>Chordata</taxon>
        <taxon>Craniata</taxon>
        <taxon>Vertebrata</taxon>
        <taxon>Euteleostomi</taxon>
        <taxon>Actinopterygii</taxon>
        <taxon>Neopterygii</taxon>
        <taxon>Holostei</taxon>
        <taxon>Semionotiformes</taxon>
        <taxon>Lepisosteidae</taxon>
        <taxon>Atractosteus</taxon>
    </lineage>
</organism>
<evidence type="ECO:0000256" key="2">
    <source>
        <dbReference type="SAM" id="MobiDB-lite"/>
    </source>
</evidence>
<keyword evidence="3" id="KW-0812">Transmembrane</keyword>
<evidence type="ECO:0000313" key="6">
    <source>
        <dbReference type="Proteomes" id="UP000736164"/>
    </source>
</evidence>
<dbReference type="AlphaFoldDB" id="A0A8J7TEW8"/>
<feature type="domain" description="C-type lectin" evidence="4">
    <location>
        <begin position="138"/>
        <end position="259"/>
    </location>
</feature>
<dbReference type="PROSITE" id="PS50041">
    <property type="entry name" value="C_TYPE_LECTIN_2"/>
    <property type="match status" value="1"/>
</dbReference>
<feature type="non-terminal residue" evidence="5">
    <location>
        <position position="263"/>
    </location>
</feature>
<dbReference type="InterPro" id="IPR016186">
    <property type="entry name" value="C-type_lectin-like/link_sf"/>
</dbReference>
<comment type="caution">
    <text evidence="5">The sequence shown here is derived from an EMBL/GenBank/DDBJ whole genome shotgun (WGS) entry which is preliminary data.</text>
</comment>
<protein>
    <submittedName>
        <fullName evidence="5">CLC4E protein</fullName>
    </submittedName>
</protein>
<dbReference type="SMART" id="SM00034">
    <property type="entry name" value="CLECT"/>
    <property type="match status" value="1"/>
</dbReference>
<evidence type="ECO:0000256" key="3">
    <source>
        <dbReference type="SAM" id="Phobius"/>
    </source>
</evidence>
<dbReference type="Proteomes" id="UP000736164">
    <property type="component" value="Unassembled WGS sequence"/>
</dbReference>
<dbReference type="InterPro" id="IPR016187">
    <property type="entry name" value="CTDL_fold"/>
</dbReference>
<dbReference type="Pfam" id="PF00059">
    <property type="entry name" value="Lectin_C"/>
    <property type="match status" value="1"/>
</dbReference>
<keyword evidence="3" id="KW-0472">Membrane</keyword>
<keyword evidence="3" id="KW-1133">Transmembrane helix</keyword>
<feature type="non-terminal residue" evidence="5">
    <location>
        <position position="1"/>
    </location>
</feature>
<feature type="region of interest" description="Disordered" evidence="2">
    <location>
        <begin position="1"/>
        <end position="25"/>
    </location>
</feature>
<reference evidence="5" key="1">
    <citation type="journal article" date="2021" name="Cell">
        <title>Tracing the genetic footprints of vertebrate landing in non-teleost ray-finned fishes.</title>
        <authorList>
            <person name="Bi X."/>
            <person name="Wang K."/>
            <person name="Yang L."/>
            <person name="Pan H."/>
            <person name="Jiang H."/>
            <person name="Wei Q."/>
            <person name="Fang M."/>
            <person name="Yu H."/>
            <person name="Zhu C."/>
            <person name="Cai Y."/>
            <person name="He Y."/>
            <person name="Gan X."/>
            <person name="Zeng H."/>
            <person name="Yu D."/>
            <person name="Zhu Y."/>
            <person name="Jiang H."/>
            <person name="Qiu Q."/>
            <person name="Yang H."/>
            <person name="Zhang Y.E."/>
            <person name="Wang W."/>
            <person name="Zhu M."/>
            <person name="He S."/>
            <person name="Zhang G."/>
        </authorList>
    </citation>
    <scope>NUCLEOTIDE SEQUENCE</scope>
    <source>
        <strain evidence="5">Allg_001</strain>
    </source>
</reference>
<keyword evidence="6" id="KW-1185">Reference proteome</keyword>
<dbReference type="Gene3D" id="3.10.100.10">
    <property type="entry name" value="Mannose-Binding Protein A, subunit A"/>
    <property type="match status" value="1"/>
</dbReference>
<dbReference type="SUPFAM" id="SSF56436">
    <property type="entry name" value="C-type lectin-like"/>
    <property type="match status" value="1"/>
</dbReference>
<evidence type="ECO:0000259" key="4">
    <source>
        <dbReference type="PROSITE" id="PS50041"/>
    </source>
</evidence>
<feature type="compositionally biased region" description="Polar residues" evidence="2">
    <location>
        <begin position="1"/>
        <end position="10"/>
    </location>
</feature>
<accession>A0A8J7TEW8</accession>
<name>A0A8J7TEW8_ATRSP</name>